<evidence type="ECO:0000313" key="1">
    <source>
        <dbReference type="EMBL" id="EYC00432.1"/>
    </source>
</evidence>
<comment type="caution">
    <text evidence="1">The sequence shown here is derived from an EMBL/GenBank/DDBJ whole genome shotgun (WGS) entry which is preliminary data.</text>
</comment>
<dbReference type="Proteomes" id="UP000024635">
    <property type="component" value="Unassembled WGS sequence"/>
</dbReference>
<reference evidence="2" key="1">
    <citation type="journal article" date="2015" name="Nat. Genet.">
        <title>The genome and transcriptome of the zoonotic hookworm Ancylostoma ceylanicum identify infection-specific gene families.</title>
        <authorList>
            <person name="Schwarz E.M."/>
            <person name="Hu Y."/>
            <person name="Antoshechkin I."/>
            <person name="Miller M.M."/>
            <person name="Sternberg P.W."/>
            <person name="Aroian R.V."/>
        </authorList>
    </citation>
    <scope>NUCLEOTIDE SEQUENCE</scope>
    <source>
        <strain evidence="2">HY135</strain>
    </source>
</reference>
<dbReference type="EMBL" id="JARK01001451">
    <property type="protein sequence ID" value="EYC00432.1"/>
    <property type="molecule type" value="Genomic_DNA"/>
</dbReference>
<keyword evidence="2" id="KW-1185">Reference proteome</keyword>
<name>A0A016TCN2_9BILA</name>
<accession>A0A016TCN2</accession>
<gene>
    <name evidence="1" type="primary">Acey_s0115.g467</name>
    <name evidence="1" type="ORF">Y032_0115g467</name>
</gene>
<organism evidence="1 2">
    <name type="scientific">Ancylostoma ceylanicum</name>
    <dbReference type="NCBI Taxonomy" id="53326"/>
    <lineage>
        <taxon>Eukaryota</taxon>
        <taxon>Metazoa</taxon>
        <taxon>Ecdysozoa</taxon>
        <taxon>Nematoda</taxon>
        <taxon>Chromadorea</taxon>
        <taxon>Rhabditida</taxon>
        <taxon>Rhabditina</taxon>
        <taxon>Rhabditomorpha</taxon>
        <taxon>Strongyloidea</taxon>
        <taxon>Ancylostomatidae</taxon>
        <taxon>Ancylostomatinae</taxon>
        <taxon>Ancylostoma</taxon>
    </lineage>
</organism>
<evidence type="ECO:0000313" key="2">
    <source>
        <dbReference type="Proteomes" id="UP000024635"/>
    </source>
</evidence>
<dbReference type="AlphaFoldDB" id="A0A016TCN2"/>
<proteinExistence type="predicted"/>
<sequence>MDDYWTELMRGMQLIRKEVKEHASKYREITKWAYDSRYKGVHHRGIDAMREHTVDRERLRSWSLRVQVLAVDRCQPFQRVAS</sequence>
<protein>
    <submittedName>
        <fullName evidence="1">Uncharacterized protein</fullName>
    </submittedName>
</protein>
<dbReference type="OrthoDB" id="10587745at2759"/>